<reference evidence="2" key="2">
    <citation type="journal article" date="2014" name="ISME J.">
        <title>Microbial stratification in low pH oxic and suboxic macroscopic growths along an acid mine drainage.</title>
        <authorList>
            <person name="Mendez-Garcia C."/>
            <person name="Mesa V."/>
            <person name="Sprenger R.R."/>
            <person name="Richter M."/>
            <person name="Diez M.S."/>
            <person name="Solano J."/>
            <person name="Bargiela R."/>
            <person name="Golyshina O.V."/>
            <person name="Manteca A."/>
            <person name="Ramos J.L."/>
            <person name="Gallego J.R."/>
            <person name="Llorente I."/>
            <person name="Martins Dos Santos V.A."/>
            <person name="Jensen O.N."/>
            <person name="Pelaez A.I."/>
            <person name="Sanchez J."/>
            <person name="Ferrer M."/>
        </authorList>
    </citation>
    <scope>NUCLEOTIDE SEQUENCE</scope>
</reference>
<dbReference type="Gene3D" id="1.20.1740.10">
    <property type="entry name" value="Amino acid/polyamine transporter I"/>
    <property type="match status" value="1"/>
</dbReference>
<dbReference type="AlphaFoldDB" id="T0YZZ5"/>
<keyword evidence="1" id="KW-0472">Membrane</keyword>
<name>T0YZZ5_9ZZZZ</name>
<organism evidence="2">
    <name type="scientific">mine drainage metagenome</name>
    <dbReference type="NCBI Taxonomy" id="410659"/>
    <lineage>
        <taxon>unclassified sequences</taxon>
        <taxon>metagenomes</taxon>
        <taxon>ecological metagenomes</taxon>
    </lineage>
</organism>
<feature type="non-terminal residue" evidence="2">
    <location>
        <position position="76"/>
    </location>
</feature>
<reference evidence="2" key="1">
    <citation type="submission" date="2013-08" db="EMBL/GenBank/DDBJ databases">
        <authorList>
            <person name="Mendez C."/>
            <person name="Richter M."/>
            <person name="Ferrer M."/>
            <person name="Sanchez J."/>
        </authorList>
    </citation>
    <scope>NUCLEOTIDE SEQUENCE</scope>
</reference>
<feature type="transmembrane region" description="Helical" evidence="1">
    <location>
        <begin position="6"/>
        <end position="29"/>
    </location>
</feature>
<sequence>MTGSAAYALGALPLAALVAFAIVALNGYIIKRISSHVAGAGGYYDYIKMGFGKIPGTFSGWMYILYQVTAMSFISL</sequence>
<evidence type="ECO:0000256" key="1">
    <source>
        <dbReference type="SAM" id="Phobius"/>
    </source>
</evidence>
<evidence type="ECO:0008006" key="3">
    <source>
        <dbReference type="Google" id="ProtNLM"/>
    </source>
</evidence>
<comment type="caution">
    <text evidence="2">The sequence shown here is derived from an EMBL/GenBank/DDBJ whole genome shotgun (WGS) entry which is preliminary data.</text>
</comment>
<dbReference type="EMBL" id="AUZY01010722">
    <property type="protein sequence ID" value="EQD37517.1"/>
    <property type="molecule type" value="Genomic_DNA"/>
</dbReference>
<proteinExistence type="predicted"/>
<keyword evidence="1" id="KW-1133">Transmembrane helix</keyword>
<protein>
    <recommendedName>
        <fullName evidence="3">Amino acid permease-associated region</fullName>
    </recommendedName>
</protein>
<gene>
    <name evidence="2" type="ORF">B1B_16129</name>
</gene>
<evidence type="ECO:0000313" key="2">
    <source>
        <dbReference type="EMBL" id="EQD37517.1"/>
    </source>
</evidence>
<accession>T0YZZ5</accession>
<keyword evidence="1" id="KW-0812">Transmembrane</keyword>